<evidence type="ECO:0000313" key="10">
    <source>
        <dbReference type="Proteomes" id="UP000820818"/>
    </source>
</evidence>
<evidence type="ECO:0000256" key="1">
    <source>
        <dbReference type="ARBA" id="ARBA00022729"/>
    </source>
</evidence>
<dbReference type="SMART" id="SM00638">
    <property type="entry name" value="LPD_N"/>
    <property type="match status" value="1"/>
</dbReference>
<dbReference type="Gene3D" id="1.25.10.20">
    <property type="entry name" value="Vitellinogen, superhelical"/>
    <property type="match status" value="1"/>
</dbReference>
<dbReference type="PROSITE" id="PS51211">
    <property type="entry name" value="VITELLOGENIN"/>
    <property type="match status" value="1"/>
</dbReference>
<dbReference type="EMBL" id="WJBH02000008">
    <property type="protein sequence ID" value="KAI9554796.1"/>
    <property type="molecule type" value="Genomic_DNA"/>
</dbReference>
<evidence type="ECO:0000256" key="4">
    <source>
        <dbReference type="ARBA" id="ARBA00023180"/>
    </source>
</evidence>
<evidence type="ECO:0000259" key="8">
    <source>
        <dbReference type="PROSITE" id="PS51233"/>
    </source>
</evidence>
<evidence type="ECO:0000256" key="3">
    <source>
        <dbReference type="ARBA" id="ARBA00023157"/>
    </source>
</evidence>
<dbReference type="PANTHER" id="PTHR23345:SF15">
    <property type="entry name" value="VITELLOGENIN 1-RELATED"/>
    <property type="match status" value="1"/>
</dbReference>
<dbReference type="InterPro" id="IPR001747">
    <property type="entry name" value="Vitellogenin_N"/>
</dbReference>
<dbReference type="InterPro" id="IPR001846">
    <property type="entry name" value="VWF_type-D"/>
</dbReference>
<protein>
    <recommendedName>
        <fullName evidence="11">Vitellogenin-1</fullName>
    </recommendedName>
</protein>
<reference evidence="9 10" key="1">
    <citation type="submission" date="2022-05" db="EMBL/GenBank/DDBJ databases">
        <title>A multi-omics perspective on studying reproductive biology in Daphnia sinensis.</title>
        <authorList>
            <person name="Jia J."/>
        </authorList>
    </citation>
    <scope>NUCLEOTIDE SEQUENCE [LARGE SCALE GENOMIC DNA]</scope>
    <source>
        <strain evidence="9 10">WSL</strain>
    </source>
</reference>
<dbReference type="Proteomes" id="UP000820818">
    <property type="component" value="Linkage Group LG8"/>
</dbReference>
<evidence type="ECO:0000313" key="9">
    <source>
        <dbReference type="EMBL" id="KAI9554796.1"/>
    </source>
</evidence>
<evidence type="ECO:0000256" key="6">
    <source>
        <dbReference type="SAM" id="SignalP"/>
    </source>
</evidence>
<dbReference type="SUPFAM" id="SSF56968">
    <property type="entry name" value="Lipovitellin-phosvitin complex, beta-sheet shell regions"/>
    <property type="match status" value="2"/>
</dbReference>
<feature type="chain" id="PRO_5042268907" description="Vitellogenin-1" evidence="6">
    <location>
        <begin position="21"/>
        <end position="1563"/>
    </location>
</feature>
<keyword evidence="10" id="KW-1185">Reference proteome</keyword>
<name>A0AAD5KKY9_9CRUS</name>
<comment type="caution">
    <text evidence="9">The sequence shown here is derived from an EMBL/GenBank/DDBJ whole genome shotgun (WGS) entry which is preliminary data.</text>
</comment>
<accession>A0AAD5KKY9</accession>
<dbReference type="InterPro" id="IPR011030">
    <property type="entry name" value="Lipovitellin_superhlx_dom"/>
</dbReference>
<evidence type="ECO:0008006" key="11">
    <source>
        <dbReference type="Google" id="ProtNLM"/>
    </source>
</evidence>
<keyword evidence="1 6" id="KW-0732">Signal</keyword>
<keyword evidence="4" id="KW-0325">Glycoprotein</keyword>
<sequence>MARLMSVLILVLFLTIRCKAEGLFEDGQEYQYSYQAYTMTGVREPTLFSSSFGIRGNLVIQKQPGIATLKLSDLTLGMHNGPETLFNTVKFLKKPDLAPLEKPFKLTFLNGKITGFYTDSWDAEWSVNFKKALATNLQMDFYIGDIGKEETAYMRIVEDTIGGTCNTSYSFSDDGKGRYLLFKQRTQRECTNVPRMGFNTVETTTCAGTPQDDVLATTQSYYKLSRGNASNTVKAESISSLGYQALQLYPPTGTPFYNRANTTLLLKSLGPLTKPIAAPGLTKHYANLRYTFRNPMPTPDGIDLTREEDYFHPEEPQSQLILRSKAVPMLTKLKSVIGWSPLNEEALIDSSTSDCIQLMSAMSLESLVAVWKSIEKDDELKNLYVEILPLTGTNPAALMIKGLILGGKISDIEAQRTVALIPYYLRMPSEKLLLNWEDLLKSSSSIKTKELRGAITLAFGHLIGVTCAGNTQRPCKADTITKYARILYDAFKAAKTHQEMMVSLIALRNSKLIPAIERLVPHTKSGSVSRAVRPHVIFSIQLLAASNREKFLSAIMPIIHNTTETTEIRVAAISTLFRAKPNLIELHELVGMIEDETNKEVLNFILTTFHSYTGSKNSCLKRSSADLELLIRRVDHLKTDFFLSNNRAFDFHDEKYGFGGGLQLVTVYGEESRAPLIISAKVNYRMSEHRYVPLEVMIRLEGVDEAYARFFRKVDPKDFKLDVLKDLLQKTVKIAPRQKAPFKLEVILRSQGYDLLYHHMGGEELASLMEGKALKDLISRGFKLTRNMVMLGGQKVTWIANDIGIPVAVGMSNPGFGRHQLSYGDQSQLNKIGRTIQAGLDVNLQMITYMVAYNPLNGTQGIVKSRGSRIHLPMNALFVYSIPDAQIEIKMNTATEEKPLSFFFTSKTNAVLSGKDDAKAVSYLKDTCPQCESNSLVTRGSSFRKGVVVRENINPLLGLESHLEVYDCEAYTGKASVAKVFYGSFKPSEINSHGSLPGFLTMGLMQMRNYFYLYPPVGSCSMKAVVHRTRENPAEAIEIKLKMDNSPPPWKRAPPGVTYSNVKGSITLLGNPQRKWNVELNIEKEPFNIKSLVAVKIARLANPTLGVPSRAMCVNVRTTWAVPPPDVFETPSTVQPSVQRDVTFVWGEAPVNECPKANAKGISTIAIKVIGNITDAQQETSLCPRFSQERTLFQAVSITRNTYPYDRCDLDRYDAGRSGAAGPMTQACYDAVLVYATPRNYKLDIKYENMSPRGQTVLDRINTLLRPVLLPYLITHNSLSPAKNVAGSGQIELKIDVGENDVDLLVRTDQSLSQYENVDFLKNAGMLLRNARFQMWHLTAMKAGWVGVCDVAPQEVVTFDKVKTGYDLPSCYTLISADCSPTPRYAIFAKKSNVSLPMAVKIYVGGHTLEFTPVVKSLIANSGVEIRADDKLVNVEANKPYVLSDKDNITQYAVVNFISARYFIQIPILKLTLRYTGDDITTMIPATHRAQHCGLCGDYNGQTSQEFVGPSGCILGNGTDLARSYVLRDKVCKEVIQVPNCVDPGSQKKSSGFFGFFDRLIRP</sequence>
<dbReference type="FunFam" id="2.30.230.10:FF:000012">
    <property type="entry name" value="Putative Vitellogenin-1"/>
    <property type="match status" value="1"/>
</dbReference>
<dbReference type="Gene3D" id="2.30.230.10">
    <property type="entry name" value="Lipovitellin, beta-sheet shell regions, chain A"/>
    <property type="match status" value="1"/>
</dbReference>
<dbReference type="PANTHER" id="PTHR23345">
    <property type="entry name" value="VITELLOGENIN-RELATED"/>
    <property type="match status" value="1"/>
</dbReference>
<dbReference type="SUPFAM" id="SSF48431">
    <property type="entry name" value="Lipovitellin-phosvitin complex, superhelical domain"/>
    <property type="match status" value="1"/>
</dbReference>
<proteinExistence type="predicted"/>
<gene>
    <name evidence="9" type="ORF">GHT06_020073</name>
</gene>
<evidence type="ECO:0000256" key="2">
    <source>
        <dbReference type="ARBA" id="ARBA00022761"/>
    </source>
</evidence>
<dbReference type="InterPro" id="IPR015819">
    <property type="entry name" value="Lipid_transp_b-sht_shell"/>
</dbReference>
<dbReference type="InterPro" id="IPR015816">
    <property type="entry name" value="Vitellinogen_b-sht_N"/>
</dbReference>
<dbReference type="SMART" id="SM00216">
    <property type="entry name" value="VWD"/>
    <property type="match status" value="1"/>
</dbReference>
<dbReference type="PROSITE" id="PS51233">
    <property type="entry name" value="VWFD"/>
    <property type="match status" value="1"/>
</dbReference>
<feature type="signal peptide" evidence="6">
    <location>
        <begin position="1"/>
        <end position="20"/>
    </location>
</feature>
<dbReference type="Pfam" id="PF01347">
    <property type="entry name" value="Vitellogenin_N"/>
    <property type="match status" value="1"/>
</dbReference>
<keyword evidence="3" id="KW-1015">Disulfide bond</keyword>
<evidence type="ECO:0000259" key="7">
    <source>
        <dbReference type="PROSITE" id="PS51211"/>
    </source>
</evidence>
<organism evidence="9 10">
    <name type="scientific">Daphnia sinensis</name>
    <dbReference type="NCBI Taxonomy" id="1820382"/>
    <lineage>
        <taxon>Eukaryota</taxon>
        <taxon>Metazoa</taxon>
        <taxon>Ecdysozoa</taxon>
        <taxon>Arthropoda</taxon>
        <taxon>Crustacea</taxon>
        <taxon>Branchiopoda</taxon>
        <taxon>Diplostraca</taxon>
        <taxon>Cladocera</taxon>
        <taxon>Anomopoda</taxon>
        <taxon>Daphniidae</taxon>
        <taxon>Daphnia</taxon>
        <taxon>Daphnia similis group</taxon>
    </lineage>
</organism>
<keyword evidence="2" id="KW-0758">Storage protein</keyword>
<dbReference type="GO" id="GO:0005319">
    <property type="term" value="F:lipid transporter activity"/>
    <property type="evidence" value="ECO:0007669"/>
    <property type="project" value="InterPro"/>
</dbReference>
<evidence type="ECO:0000256" key="5">
    <source>
        <dbReference type="PROSITE-ProRule" id="PRU00557"/>
    </source>
</evidence>
<feature type="domain" description="Vitellogenin" evidence="7">
    <location>
        <begin position="24"/>
        <end position="678"/>
    </location>
</feature>
<feature type="domain" description="VWFD" evidence="8">
    <location>
        <begin position="1347"/>
        <end position="1533"/>
    </location>
</feature>
<comment type="caution">
    <text evidence="5">Lacks conserved residue(s) required for the propagation of feature annotation.</text>
</comment>
<dbReference type="InterPro" id="IPR050733">
    <property type="entry name" value="Vitellogenin/Apolipophorin"/>
</dbReference>
<dbReference type="Pfam" id="PF00094">
    <property type="entry name" value="VWD"/>
    <property type="match status" value="1"/>
</dbReference>